<feature type="transmembrane region" description="Helical" evidence="10">
    <location>
        <begin position="25"/>
        <end position="49"/>
    </location>
</feature>
<dbReference type="Pfam" id="PF00487">
    <property type="entry name" value="FA_desaturase"/>
    <property type="match status" value="1"/>
</dbReference>
<evidence type="ECO:0000256" key="3">
    <source>
        <dbReference type="ARBA" id="ARBA00022692"/>
    </source>
</evidence>
<dbReference type="EC" id="1.14.19.-" evidence="12"/>
<keyword evidence="7" id="KW-0408">Iron</keyword>
<dbReference type="PANTHER" id="PTHR11351">
    <property type="entry name" value="ACYL-COA DESATURASE"/>
    <property type="match status" value="1"/>
</dbReference>
<keyword evidence="6 12" id="KW-0560">Oxidoreductase</keyword>
<keyword evidence="8" id="KW-0443">Lipid metabolism</keyword>
<evidence type="ECO:0000313" key="13">
    <source>
        <dbReference type="Proteomes" id="UP001430360"/>
    </source>
</evidence>
<organism evidence="12 13">
    <name type="scientific">Luteimonas fraxinea</name>
    <dbReference type="NCBI Taxonomy" id="2901869"/>
    <lineage>
        <taxon>Bacteria</taxon>
        <taxon>Pseudomonadati</taxon>
        <taxon>Pseudomonadota</taxon>
        <taxon>Gammaproteobacteria</taxon>
        <taxon>Lysobacterales</taxon>
        <taxon>Lysobacteraceae</taxon>
        <taxon>Luteimonas</taxon>
    </lineage>
</organism>
<accession>A0ABS8UHQ0</accession>
<dbReference type="PANTHER" id="PTHR11351:SF33">
    <property type="entry name" value="DELTA-9 FATTY ACID DESATURASE, DESA"/>
    <property type="match status" value="1"/>
</dbReference>
<evidence type="ECO:0000256" key="6">
    <source>
        <dbReference type="ARBA" id="ARBA00023002"/>
    </source>
</evidence>
<keyword evidence="13" id="KW-1185">Reference proteome</keyword>
<gene>
    <name evidence="12" type="ORF">LTT95_15140</name>
</gene>
<dbReference type="Proteomes" id="UP001430360">
    <property type="component" value="Unassembled WGS sequence"/>
</dbReference>
<comment type="similarity">
    <text evidence="2">Belongs to the fatty acid desaturase type 2 family.</text>
</comment>
<comment type="subcellular location">
    <subcellularLocation>
        <location evidence="1">Membrane</location>
        <topology evidence="1">Multi-pass membrane protein</topology>
    </subcellularLocation>
</comment>
<evidence type="ECO:0000256" key="5">
    <source>
        <dbReference type="ARBA" id="ARBA00022989"/>
    </source>
</evidence>
<evidence type="ECO:0000256" key="1">
    <source>
        <dbReference type="ARBA" id="ARBA00004141"/>
    </source>
</evidence>
<evidence type="ECO:0000256" key="8">
    <source>
        <dbReference type="ARBA" id="ARBA00023098"/>
    </source>
</evidence>
<protein>
    <submittedName>
        <fullName evidence="12">Fatty acid desaturase</fullName>
        <ecNumber evidence="12">1.14.19.-</ecNumber>
    </submittedName>
</protein>
<name>A0ABS8UHQ0_9GAMM</name>
<evidence type="ECO:0000256" key="4">
    <source>
        <dbReference type="ARBA" id="ARBA00022832"/>
    </source>
</evidence>
<comment type="caution">
    <text evidence="12">The sequence shown here is derived from an EMBL/GenBank/DDBJ whole genome shotgun (WGS) entry which is preliminary data.</text>
</comment>
<keyword evidence="5 10" id="KW-1133">Transmembrane helix</keyword>
<dbReference type="InterPro" id="IPR015876">
    <property type="entry name" value="Acyl-CoA_DS"/>
</dbReference>
<feature type="domain" description="Fatty acid desaturase" evidence="11">
    <location>
        <begin position="27"/>
        <end position="238"/>
    </location>
</feature>
<keyword evidence="9 10" id="KW-0472">Membrane</keyword>
<evidence type="ECO:0000256" key="9">
    <source>
        <dbReference type="ARBA" id="ARBA00023136"/>
    </source>
</evidence>
<keyword evidence="3 10" id="KW-0812">Transmembrane</keyword>
<dbReference type="InterPro" id="IPR005804">
    <property type="entry name" value="FA_desaturase_dom"/>
</dbReference>
<evidence type="ECO:0000256" key="10">
    <source>
        <dbReference type="SAM" id="Phobius"/>
    </source>
</evidence>
<dbReference type="GO" id="GO:0016491">
    <property type="term" value="F:oxidoreductase activity"/>
    <property type="evidence" value="ECO:0007669"/>
    <property type="project" value="UniProtKB-KW"/>
</dbReference>
<sequence length="411" mass="47119">MGSRLFDAPMTSTILEFLSGGLLQFGWGAMLVYLLVVTQLTILAVTLYLHRSQAHRGVDFHPVIAHFFRYWTWLTTSMITREWVAIHRKHHAKCETEDDPHSPRFKGIKTVFWQGVELYREARAQRADIEQYGKGAPTDWIERKLYTPHANLGPTFLLLLSFVLFGFKGVAVWAIQMAWIPFWAAGVVNGLGHWWGYRNFETTDTATNLTPWGVWIGGEELHNNHHAFPSSAKFALRKWEFDIGWAVIKGLESVRLAKVLRVAPSLDIRPNIHVPDTDTMRALLAHRFQAMTDYQRNVLKPALREEAQAAGARLRALLPRKLRKGLVDDGRWLQPDARQQLQQWVDQRPRIRTLVEHRARLTALLEARSQNASEALHNLQVWCREAEASGIRALQDYSARLKGYSLQSAHA</sequence>
<dbReference type="EMBL" id="JAJQKU010000005">
    <property type="protein sequence ID" value="MCD9098276.1"/>
    <property type="molecule type" value="Genomic_DNA"/>
</dbReference>
<evidence type="ECO:0000313" key="12">
    <source>
        <dbReference type="EMBL" id="MCD9098276.1"/>
    </source>
</evidence>
<feature type="transmembrane region" description="Helical" evidence="10">
    <location>
        <begin position="150"/>
        <end position="167"/>
    </location>
</feature>
<keyword evidence="4" id="KW-0276">Fatty acid metabolism</keyword>
<proteinExistence type="inferred from homology"/>
<dbReference type="CDD" id="cd03505">
    <property type="entry name" value="Delta9-FADS-like"/>
    <property type="match status" value="1"/>
</dbReference>
<reference evidence="12" key="1">
    <citation type="submission" date="2021-12" db="EMBL/GenBank/DDBJ databases">
        <authorList>
            <person name="Ulrich A."/>
        </authorList>
    </citation>
    <scope>NUCLEOTIDE SEQUENCE</scope>
    <source>
        <strain evidence="12">A1P009</strain>
    </source>
</reference>
<evidence type="ECO:0000256" key="7">
    <source>
        <dbReference type="ARBA" id="ARBA00023004"/>
    </source>
</evidence>
<evidence type="ECO:0000259" key="11">
    <source>
        <dbReference type="Pfam" id="PF00487"/>
    </source>
</evidence>
<reference evidence="12" key="2">
    <citation type="journal article" date="2022" name="Syst. Appl. Microbiol.">
        <title>Physiological and genomic characterisation of Luteimonas fraxinea sp. nov., a bacterial species associated with trees tolerant to ash dieback.</title>
        <authorList>
            <person name="Ulrich K."/>
            <person name="Becker R."/>
            <person name="Behrendt U."/>
            <person name="Kube M."/>
            <person name="Schneck V."/>
            <person name="Ulrich A."/>
        </authorList>
    </citation>
    <scope>NUCLEOTIDE SEQUENCE</scope>
    <source>
        <strain evidence="12">A1P009</strain>
    </source>
</reference>
<evidence type="ECO:0000256" key="2">
    <source>
        <dbReference type="ARBA" id="ARBA00008749"/>
    </source>
</evidence>